<organism evidence="2 3">
    <name type="scientific">Duganella aceris</name>
    <dbReference type="NCBI Taxonomy" id="2703883"/>
    <lineage>
        <taxon>Bacteria</taxon>
        <taxon>Pseudomonadati</taxon>
        <taxon>Pseudomonadota</taxon>
        <taxon>Betaproteobacteria</taxon>
        <taxon>Burkholderiales</taxon>
        <taxon>Oxalobacteraceae</taxon>
        <taxon>Telluria group</taxon>
        <taxon>Duganella</taxon>
    </lineage>
</organism>
<dbReference type="Proteomes" id="UP000666369">
    <property type="component" value="Unassembled WGS sequence"/>
</dbReference>
<keyword evidence="2" id="KW-0547">Nucleotide-binding</keyword>
<dbReference type="InterPro" id="IPR027417">
    <property type="entry name" value="P-loop_NTPase"/>
</dbReference>
<dbReference type="EMBL" id="JAADJT010000005">
    <property type="protein sequence ID" value="NGZ85106.1"/>
    <property type="molecule type" value="Genomic_DNA"/>
</dbReference>
<gene>
    <name evidence="2" type="ORF">GW587_12690</name>
</gene>
<accession>A0ABX0FKJ0</accession>
<evidence type="ECO:0000313" key="3">
    <source>
        <dbReference type="Proteomes" id="UP000666369"/>
    </source>
</evidence>
<name>A0ABX0FKJ0_9BURK</name>
<evidence type="ECO:0000259" key="1">
    <source>
        <dbReference type="Pfam" id="PF01695"/>
    </source>
</evidence>
<proteinExistence type="predicted"/>
<dbReference type="GO" id="GO:0005524">
    <property type="term" value="F:ATP binding"/>
    <property type="evidence" value="ECO:0007669"/>
    <property type="project" value="UniProtKB-KW"/>
</dbReference>
<dbReference type="SUPFAM" id="SSF52540">
    <property type="entry name" value="P-loop containing nucleoside triphosphate hydrolases"/>
    <property type="match status" value="1"/>
</dbReference>
<keyword evidence="3" id="KW-1185">Reference proteome</keyword>
<feature type="domain" description="IstB-like ATP-binding" evidence="1">
    <location>
        <begin position="9"/>
        <end position="40"/>
    </location>
</feature>
<dbReference type="Pfam" id="PF01695">
    <property type="entry name" value="IstB_IS21"/>
    <property type="match status" value="1"/>
</dbReference>
<reference evidence="3" key="1">
    <citation type="submission" date="2023-07" db="EMBL/GenBank/DDBJ databases">
        <title>Duganella aceri sp. nov., isolated from tree sap.</title>
        <authorList>
            <person name="Kim I.S."/>
        </authorList>
    </citation>
    <scope>NUCLEOTIDE SEQUENCE [LARGE SCALE GENOMIC DNA]</scope>
    <source>
        <strain evidence="3">SAP-35</strain>
    </source>
</reference>
<evidence type="ECO:0000313" key="2">
    <source>
        <dbReference type="EMBL" id="NGZ85106.1"/>
    </source>
</evidence>
<keyword evidence="2" id="KW-0067">ATP-binding</keyword>
<sequence length="50" mass="5292">MDALGAFRLTGPSRTGKSWIACALGNHACRLGLSFYFVRLPASCCASRSA</sequence>
<protein>
    <submittedName>
        <fullName evidence="2">ATP-binding protein</fullName>
    </submittedName>
</protein>
<comment type="caution">
    <text evidence="2">The sequence shown here is derived from an EMBL/GenBank/DDBJ whole genome shotgun (WGS) entry which is preliminary data.</text>
</comment>
<dbReference type="InterPro" id="IPR002611">
    <property type="entry name" value="IstB_ATP-bd"/>
</dbReference>